<sequence>MADDGFGPRPQSGIYSSMDGRHGLQGWRWLFNYWDYYSAGETEVWYLTEGDRRMAVEEEEGVTRKEGTARKYIVAVVGLCKKGIGIAGVVRVVMLWNTLLPLFLKSHPRNEYTVQQWDD</sequence>
<organism evidence="1 2">
    <name type="scientific">Podospora comata</name>
    <dbReference type="NCBI Taxonomy" id="48703"/>
    <lineage>
        <taxon>Eukaryota</taxon>
        <taxon>Fungi</taxon>
        <taxon>Dikarya</taxon>
        <taxon>Ascomycota</taxon>
        <taxon>Pezizomycotina</taxon>
        <taxon>Sordariomycetes</taxon>
        <taxon>Sordariomycetidae</taxon>
        <taxon>Sordariales</taxon>
        <taxon>Podosporaceae</taxon>
        <taxon>Podospora</taxon>
    </lineage>
</organism>
<proteinExistence type="predicted"/>
<evidence type="ECO:0000313" key="1">
    <source>
        <dbReference type="EMBL" id="VBB76584.1"/>
    </source>
</evidence>
<dbReference type="Proteomes" id="UP000280685">
    <property type="component" value="Chromosome 3"/>
</dbReference>
<reference evidence="1" key="1">
    <citation type="submission" date="2018-02" db="EMBL/GenBank/DDBJ databases">
        <authorList>
            <person name="Silar P."/>
        </authorList>
    </citation>
    <scope>NUCLEOTIDE SEQUENCE [LARGE SCALE GENOMIC DNA]</scope>
    <source>
        <strain evidence="1">T</strain>
    </source>
</reference>
<evidence type="ECO:0000313" key="2">
    <source>
        <dbReference type="Proteomes" id="UP000280685"/>
    </source>
</evidence>
<gene>
    <name evidence="1" type="ORF">PODCO_300140</name>
</gene>
<accession>A0ABY6S4U2</accession>
<protein>
    <submittedName>
        <fullName evidence="1">Uncharacterized protein</fullName>
    </submittedName>
</protein>
<keyword evidence="2" id="KW-1185">Reference proteome</keyword>
<name>A0ABY6S4U2_PODCO</name>
<dbReference type="EMBL" id="LR026966">
    <property type="protein sequence ID" value="VBB76584.1"/>
    <property type="molecule type" value="Genomic_DNA"/>
</dbReference>